<keyword evidence="2" id="KW-1185">Reference proteome</keyword>
<dbReference type="EMBL" id="VSRR010008168">
    <property type="protein sequence ID" value="MPC48223.1"/>
    <property type="molecule type" value="Genomic_DNA"/>
</dbReference>
<evidence type="ECO:0000313" key="2">
    <source>
        <dbReference type="Proteomes" id="UP000324222"/>
    </source>
</evidence>
<gene>
    <name evidence="1" type="ORF">E2C01_041990</name>
</gene>
<dbReference type="Proteomes" id="UP000324222">
    <property type="component" value="Unassembled WGS sequence"/>
</dbReference>
<evidence type="ECO:0000313" key="1">
    <source>
        <dbReference type="EMBL" id="MPC48223.1"/>
    </source>
</evidence>
<reference evidence="1 2" key="1">
    <citation type="submission" date="2019-05" db="EMBL/GenBank/DDBJ databases">
        <title>Another draft genome of Portunus trituberculatus and its Hox gene families provides insights of decapod evolution.</title>
        <authorList>
            <person name="Jeong J.-H."/>
            <person name="Song I."/>
            <person name="Kim S."/>
            <person name="Choi T."/>
            <person name="Kim D."/>
            <person name="Ryu S."/>
            <person name="Kim W."/>
        </authorList>
    </citation>
    <scope>NUCLEOTIDE SEQUENCE [LARGE SCALE GENOMIC DNA]</scope>
    <source>
        <tissue evidence="1">Muscle</tissue>
    </source>
</reference>
<proteinExistence type="predicted"/>
<organism evidence="1 2">
    <name type="scientific">Portunus trituberculatus</name>
    <name type="common">Swimming crab</name>
    <name type="synonym">Neptunus trituberculatus</name>
    <dbReference type="NCBI Taxonomy" id="210409"/>
    <lineage>
        <taxon>Eukaryota</taxon>
        <taxon>Metazoa</taxon>
        <taxon>Ecdysozoa</taxon>
        <taxon>Arthropoda</taxon>
        <taxon>Crustacea</taxon>
        <taxon>Multicrustacea</taxon>
        <taxon>Malacostraca</taxon>
        <taxon>Eumalacostraca</taxon>
        <taxon>Eucarida</taxon>
        <taxon>Decapoda</taxon>
        <taxon>Pleocyemata</taxon>
        <taxon>Brachyura</taxon>
        <taxon>Eubrachyura</taxon>
        <taxon>Portunoidea</taxon>
        <taxon>Portunidae</taxon>
        <taxon>Portuninae</taxon>
        <taxon>Portunus</taxon>
    </lineage>
</organism>
<name>A0A5B7FT59_PORTR</name>
<dbReference type="AlphaFoldDB" id="A0A5B7FT59"/>
<protein>
    <submittedName>
        <fullName evidence="1">Uncharacterized protein</fullName>
    </submittedName>
</protein>
<sequence>MQDSIVKRDVIPPLQRPTIYITGRQQMNNGNYTNGNWHLTSTRMRNHDSPAWKPLPRVRKSNLHSYRGQDSNPYTWETPRTPKHAWFHCTMVAPSIFRKWTENFFMQD</sequence>
<comment type="caution">
    <text evidence="1">The sequence shown here is derived from an EMBL/GenBank/DDBJ whole genome shotgun (WGS) entry which is preliminary data.</text>
</comment>
<accession>A0A5B7FT59</accession>